<reference evidence="1" key="2">
    <citation type="journal article" date="2015" name="Data Brief">
        <title>Shoot transcriptome of the giant reed, Arundo donax.</title>
        <authorList>
            <person name="Barrero R.A."/>
            <person name="Guerrero F.D."/>
            <person name="Moolhuijzen P."/>
            <person name="Goolsby J.A."/>
            <person name="Tidwell J."/>
            <person name="Bellgard S.E."/>
            <person name="Bellgard M.I."/>
        </authorList>
    </citation>
    <scope>NUCLEOTIDE SEQUENCE</scope>
    <source>
        <tissue evidence="1">Shoot tissue taken approximately 20 cm above the soil surface</tissue>
    </source>
</reference>
<name>A0A0A9D3M4_ARUDO</name>
<accession>A0A0A9D3M4</accession>
<proteinExistence type="predicted"/>
<dbReference type="EMBL" id="GBRH01219548">
    <property type="protein sequence ID" value="JAD78347.1"/>
    <property type="molecule type" value="Transcribed_RNA"/>
</dbReference>
<evidence type="ECO:0000313" key="1">
    <source>
        <dbReference type="EMBL" id="JAD78347.1"/>
    </source>
</evidence>
<reference evidence="1" key="1">
    <citation type="submission" date="2014-09" db="EMBL/GenBank/DDBJ databases">
        <authorList>
            <person name="Magalhaes I.L.F."/>
            <person name="Oliveira U."/>
            <person name="Santos F.R."/>
            <person name="Vidigal T.H.D.A."/>
            <person name="Brescovit A.D."/>
            <person name="Santos A.J."/>
        </authorList>
    </citation>
    <scope>NUCLEOTIDE SEQUENCE</scope>
    <source>
        <tissue evidence="1">Shoot tissue taken approximately 20 cm above the soil surface</tissue>
    </source>
</reference>
<dbReference type="AlphaFoldDB" id="A0A0A9D3M4"/>
<organism evidence="1">
    <name type="scientific">Arundo donax</name>
    <name type="common">Giant reed</name>
    <name type="synonym">Donax arundinaceus</name>
    <dbReference type="NCBI Taxonomy" id="35708"/>
    <lineage>
        <taxon>Eukaryota</taxon>
        <taxon>Viridiplantae</taxon>
        <taxon>Streptophyta</taxon>
        <taxon>Embryophyta</taxon>
        <taxon>Tracheophyta</taxon>
        <taxon>Spermatophyta</taxon>
        <taxon>Magnoliopsida</taxon>
        <taxon>Liliopsida</taxon>
        <taxon>Poales</taxon>
        <taxon>Poaceae</taxon>
        <taxon>PACMAD clade</taxon>
        <taxon>Arundinoideae</taxon>
        <taxon>Arundineae</taxon>
        <taxon>Arundo</taxon>
    </lineage>
</organism>
<protein>
    <submittedName>
        <fullName evidence="1">Uncharacterized protein</fullName>
    </submittedName>
</protein>
<sequence length="80" mass="8734">MAWKCRLQSVADWMMTLLFKASSRVQRRPAFPNGLPGSTFISIATGTGRLSSIGGTIVPNFFTSPKRGLLLAVLEHGKKK</sequence>